<reference evidence="7 8" key="1">
    <citation type="submission" date="2019-08" db="EMBL/GenBank/DDBJ databases">
        <title>In-depth cultivation of the pig gut microbiome towards novel bacterial diversity and tailored functional studies.</title>
        <authorList>
            <person name="Wylensek D."/>
            <person name="Hitch T.C.A."/>
            <person name="Clavel T."/>
        </authorList>
    </citation>
    <scope>NUCLEOTIDE SEQUENCE [LARGE SCALE GENOMIC DNA]</scope>
    <source>
        <strain evidence="7 8">WB01_CNA04</strain>
    </source>
</reference>
<comment type="cofactor">
    <cofactor evidence="1">
        <name>FMN</name>
        <dbReference type="ChEBI" id="CHEBI:58210"/>
    </cofactor>
</comment>
<protein>
    <submittedName>
        <fullName evidence="7">Nitroreductase</fullName>
    </submittedName>
</protein>
<dbReference type="PANTHER" id="PTHR43673">
    <property type="entry name" value="NAD(P)H NITROREDUCTASE YDGI-RELATED"/>
    <property type="match status" value="1"/>
</dbReference>
<dbReference type="SUPFAM" id="SSF55469">
    <property type="entry name" value="FMN-dependent nitroreductase-like"/>
    <property type="match status" value="1"/>
</dbReference>
<sequence length="171" mass="19070">MAFGDLALRRFSVRKYSERPVDQGKLDQVLEAARVAPTAKNLQPWRVHVLRSPEALAAFDELTTMRFGAPVVLVFTYSEDEDWKNPLEEGIHAGQQDASIAATHAMLQATELGLGTCWCNYLPNARVAALLGLPKSERVVLALDVGYPAAEAHPAHLHWKRKPLEELVDYR</sequence>
<dbReference type="Pfam" id="PF00881">
    <property type="entry name" value="Nitroreductase"/>
    <property type="match status" value="2"/>
</dbReference>
<gene>
    <name evidence="7" type="ORF">FYJ69_00680</name>
</gene>
<dbReference type="PANTHER" id="PTHR43673:SF2">
    <property type="entry name" value="NITROREDUCTASE"/>
    <property type="match status" value="1"/>
</dbReference>
<keyword evidence="3" id="KW-0285">Flavoprotein</keyword>
<evidence type="ECO:0000313" key="7">
    <source>
        <dbReference type="EMBL" id="MST59429.1"/>
    </source>
</evidence>
<dbReference type="CDD" id="cd20609">
    <property type="entry name" value="nitroreductase"/>
    <property type="match status" value="1"/>
</dbReference>
<evidence type="ECO:0000256" key="4">
    <source>
        <dbReference type="ARBA" id="ARBA00022643"/>
    </source>
</evidence>
<dbReference type="GO" id="GO:0016491">
    <property type="term" value="F:oxidoreductase activity"/>
    <property type="evidence" value="ECO:0007669"/>
    <property type="project" value="UniProtKB-KW"/>
</dbReference>
<feature type="domain" description="Nitroreductase" evidence="6">
    <location>
        <begin position="9"/>
        <end position="62"/>
    </location>
</feature>
<dbReference type="AlphaFoldDB" id="A0A6N7X834"/>
<evidence type="ECO:0000313" key="8">
    <source>
        <dbReference type="Proteomes" id="UP000434342"/>
    </source>
</evidence>
<comment type="similarity">
    <text evidence="2">Belongs to the nitroreductase family.</text>
</comment>
<evidence type="ECO:0000256" key="2">
    <source>
        <dbReference type="ARBA" id="ARBA00007118"/>
    </source>
</evidence>
<dbReference type="Proteomes" id="UP000434342">
    <property type="component" value="Unassembled WGS sequence"/>
</dbReference>
<name>A0A6N7X834_9ACTN</name>
<dbReference type="RefSeq" id="WP_154539196.1">
    <property type="nucleotide sequence ID" value="NZ_JAQYHA010000029.1"/>
</dbReference>
<keyword evidence="4" id="KW-0288">FMN</keyword>
<dbReference type="EMBL" id="VUND01000001">
    <property type="protein sequence ID" value="MST59429.1"/>
    <property type="molecule type" value="Genomic_DNA"/>
</dbReference>
<evidence type="ECO:0000256" key="3">
    <source>
        <dbReference type="ARBA" id="ARBA00022630"/>
    </source>
</evidence>
<evidence type="ECO:0000256" key="1">
    <source>
        <dbReference type="ARBA" id="ARBA00001917"/>
    </source>
</evidence>
<dbReference type="Gene3D" id="3.40.109.10">
    <property type="entry name" value="NADH Oxidase"/>
    <property type="match status" value="1"/>
</dbReference>
<evidence type="ECO:0000256" key="5">
    <source>
        <dbReference type="ARBA" id="ARBA00023002"/>
    </source>
</evidence>
<accession>A0A6N7X834</accession>
<dbReference type="InterPro" id="IPR000415">
    <property type="entry name" value="Nitroreductase-like"/>
</dbReference>
<comment type="caution">
    <text evidence="7">The sequence shown here is derived from an EMBL/GenBank/DDBJ whole genome shotgun (WGS) entry which is preliminary data.</text>
</comment>
<feature type="domain" description="Nitroreductase" evidence="6">
    <location>
        <begin position="67"/>
        <end position="147"/>
    </location>
</feature>
<proteinExistence type="inferred from homology"/>
<keyword evidence="5" id="KW-0560">Oxidoreductase</keyword>
<dbReference type="InterPro" id="IPR029479">
    <property type="entry name" value="Nitroreductase"/>
</dbReference>
<evidence type="ECO:0000259" key="6">
    <source>
        <dbReference type="Pfam" id="PF00881"/>
    </source>
</evidence>
<organism evidence="7 8">
    <name type="scientific">Parafannyhessea umbonata</name>
    <dbReference type="NCBI Taxonomy" id="604330"/>
    <lineage>
        <taxon>Bacteria</taxon>
        <taxon>Bacillati</taxon>
        <taxon>Actinomycetota</taxon>
        <taxon>Coriobacteriia</taxon>
        <taxon>Coriobacteriales</taxon>
        <taxon>Atopobiaceae</taxon>
        <taxon>Parafannyhessea</taxon>
    </lineage>
</organism>